<evidence type="ECO:0000313" key="5">
    <source>
        <dbReference type="EMBL" id="CAK0734118.1"/>
    </source>
</evidence>
<dbReference type="Proteomes" id="UP001314263">
    <property type="component" value="Unassembled WGS sequence"/>
</dbReference>
<dbReference type="GO" id="GO:0006281">
    <property type="term" value="P:DNA repair"/>
    <property type="evidence" value="ECO:0007669"/>
    <property type="project" value="TreeGrafter"/>
</dbReference>
<dbReference type="EMBL" id="CAUYUE010000001">
    <property type="protein sequence ID" value="CAK0734118.1"/>
    <property type="molecule type" value="Genomic_DNA"/>
</dbReference>
<organism evidence="5 6">
    <name type="scientific">Coccomyxa viridis</name>
    <dbReference type="NCBI Taxonomy" id="1274662"/>
    <lineage>
        <taxon>Eukaryota</taxon>
        <taxon>Viridiplantae</taxon>
        <taxon>Chlorophyta</taxon>
        <taxon>core chlorophytes</taxon>
        <taxon>Trebouxiophyceae</taxon>
        <taxon>Trebouxiophyceae incertae sedis</taxon>
        <taxon>Coccomyxaceae</taxon>
        <taxon>Coccomyxa</taxon>
    </lineage>
</organism>
<feature type="region of interest" description="Disordered" evidence="3">
    <location>
        <begin position="708"/>
        <end position="727"/>
    </location>
</feature>
<evidence type="ECO:0000256" key="2">
    <source>
        <dbReference type="ARBA" id="ARBA00023242"/>
    </source>
</evidence>
<evidence type="ECO:0000259" key="4">
    <source>
        <dbReference type="SMART" id="SM00333"/>
    </source>
</evidence>
<dbReference type="GO" id="GO:0007064">
    <property type="term" value="P:mitotic sister chromatid cohesion"/>
    <property type="evidence" value="ECO:0007669"/>
    <property type="project" value="InterPro"/>
</dbReference>
<feature type="domain" description="Tudor" evidence="4">
    <location>
        <begin position="401"/>
        <end position="459"/>
    </location>
</feature>
<evidence type="ECO:0000256" key="1">
    <source>
        <dbReference type="ARBA" id="ARBA00004123"/>
    </source>
</evidence>
<dbReference type="Gene3D" id="2.30.30.140">
    <property type="match status" value="3"/>
</dbReference>
<proteinExistence type="predicted"/>
<feature type="region of interest" description="Disordered" evidence="3">
    <location>
        <begin position="784"/>
        <end position="807"/>
    </location>
</feature>
<feature type="domain" description="Tudor" evidence="4">
    <location>
        <begin position="225"/>
        <end position="283"/>
    </location>
</feature>
<evidence type="ECO:0000256" key="3">
    <source>
        <dbReference type="SAM" id="MobiDB-lite"/>
    </source>
</evidence>
<feature type="compositionally biased region" description="Polar residues" evidence="3">
    <location>
        <begin position="78"/>
        <end position="110"/>
    </location>
</feature>
<dbReference type="AlphaFoldDB" id="A0AAV1HSZ3"/>
<feature type="domain" description="Tudor" evidence="4">
    <location>
        <begin position="325"/>
        <end position="383"/>
    </location>
</feature>
<feature type="compositionally biased region" description="Low complexity" evidence="3">
    <location>
        <begin position="467"/>
        <end position="484"/>
    </location>
</feature>
<keyword evidence="6" id="KW-1185">Reference proteome</keyword>
<dbReference type="CDD" id="cd20404">
    <property type="entry name" value="Tudor_Agenet_AtEML-like"/>
    <property type="match status" value="3"/>
</dbReference>
<dbReference type="SMART" id="SM00333">
    <property type="entry name" value="TUDOR"/>
    <property type="match status" value="3"/>
</dbReference>
<comment type="subcellular location">
    <subcellularLocation>
        <location evidence="1">Nucleus</location>
    </subcellularLocation>
</comment>
<comment type="caution">
    <text evidence="5">The sequence shown here is derived from an EMBL/GenBank/DDBJ whole genome shotgun (WGS) entry which is preliminary data.</text>
</comment>
<accession>A0AAV1HSZ3</accession>
<gene>
    <name evidence="5" type="ORF">CVIRNUC_000386</name>
</gene>
<feature type="region of interest" description="Disordered" evidence="3">
    <location>
        <begin position="467"/>
        <end position="504"/>
    </location>
</feature>
<feature type="compositionally biased region" description="Low complexity" evidence="3">
    <location>
        <begin position="796"/>
        <end position="807"/>
    </location>
</feature>
<feature type="region of interest" description="Disordered" evidence="3">
    <location>
        <begin position="1"/>
        <end position="157"/>
    </location>
</feature>
<dbReference type="InterPro" id="IPR002999">
    <property type="entry name" value="Tudor"/>
</dbReference>
<dbReference type="GO" id="GO:0005634">
    <property type="term" value="C:nucleus"/>
    <property type="evidence" value="ECO:0007669"/>
    <property type="project" value="UniProtKB-SubCell"/>
</dbReference>
<protein>
    <recommendedName>
        <fullName evidence="4">Tudor domain-containing protein</fullName>
    </recommendedName>
</protein>
<keyword evidence="2" id="KW-0539">Nucleus</keyword>
<name>A0AAV1HSZ3_9CHLO</name>
<dbReference type="PANTHER" id="PTHR12663:SF0">
    <property type="entry name" value="PRECOCIOUS DISSOCIATION OF SISTERS 5, ISOFORM A"/>
    <property type="match status" value="1"/>
</dbReference>
<evidence type="ECO:0000313" key="6">
    <source>
        <dbReference type="Proteomes" id="UP001314263"/>
    </source>
</evidence>
<feature type="compositionally biased region" description="Polar residues" evidence="3">
    <location>
        <begin position="708"/>
        <end position="722"/>
    </location>
</feature>
<sequence length="837" mass="88796">MKRSHRASQPAAQVTSADGRSASCKLGTKAARGGLLKDRADQQMALEHSSEKSCQEHVAQGATGSLRGRAQKAAPMDGTSSQGSEASHSQEWQENGEETWQSATHSLEVSSRQDRTSQAAPVKAEEADASSAGPGDTHSAASTRREPSGAAAADDEKLPVILGSSASDKAAHARALADMAWSDARKKAKRAACLLAAAQHAAADELQPAKRRRQRSMRTYVGHPEHVLLGARISVYWPDDDAFYKGRIVEVRGTDDEARVIYDDDMEEWLALPQERFQWLAPRAQSAGGTPELQVEMAQLGAEGVLDTPHIPELPAGQLEQAPGAGEAVGGRVTVHFAGVGVWCRGEVLAYDPTREMHHVLYEDGENEWMCLAKEAHAWVPTLPGRAYPAGLPPGVAVPSQKEATGWRVAVYWPEGSTLYEGEIVGYDNVTGRHHVRYDSGDHEHVSLDAVKICWIMPPTVSTAASGAEAASMPSSPSGAASESLPRSWSACHGGSSSGNKPHRLKPVAELLPFDGDLLDEESALREAGAFPEDYAPDHAAHAAPALWWPHSAAQRSAPSALLVPELPTHHADSGQVLSGRPWGSHMGVCAAGKISALHASGRSLSMTGPPFDDLMTELGGTCEEETPLSVELTTLDMQLPSMELTPDMQDMLMEPHESQEGAVVGGSTHGSGVYSSDLRSINPVAMAGGEPAVEDFLRPDEDLAKHQTTTGDVHADTSSGQADGLLGAGRLSSKSMASDSTAVRFYLPCRNTLTSPAVSAAATPESHQQLPKWEMRQHCSTPTPAQALGLTPLHDPSSPADAPDASMAMPACAKGADELAMPTELQCLIAEMNWDV</sequence>
<reference evidence="5 6" key="1">
    <citation type="submission" date="2023-10" db="EMBL/GenBank/DDBJ databases">
        <authorList>
            <person name="Maclean D."/>
            <person name="Macfadyen A."/>
        </authorList>
    </citation>
    <scope>NUCLEOTIDE SEQUENCE [LARGE SCALE GENOMIC DNA]</scope>
</reference>
<dbReference type="SUPFAM" id="SSF63748">
    <property type="entry name" value="Tudor/PWWP/MBT"/>
    <property type="match status" value="1"/>
</dbReference>
<dbReference type="GO" id="GO:0000785">
    <property type="term" value="C:chromatin"/>
    <property type="evidence" value="ECO:0007669"/>
    <property type="project" value="TreeGrafter"/>
</dbReference>
<dbReference type="InterPro" id="IPR039776">
    <property type="entry name" value="Pds5"/>
</dbReference>
<dbReference type="PANTHER" id="PTHR12663">
    <property type="entry name" value="ANDROGEN INDUCED INHIBITOR OF PROLIFERATION AS3 / PDS5-RELATED"/>
    <property type="match status" value="1"/>
</dbReference>